<dbReference type="InterPro" id="IPR052720">
    <property type="entry name" value="Glycosyl_hydrolase_97"/>
</dbReference>
<feature type="signal peptide" evidence="4">
    <location>
        <begin position="1"/>
        <end position="19"/>
    </location>
</feature>
<dbReference type="EMBL" id="QSIF01000004">
    <property type="protein sequence ID" value="RHC75493.1"/>
    <property type="molecule type" value="Genomic_DNA"/>
</dbReference>
<comment type="caution">
    <text evidence="8">The sequence shown here is derived from an EMBL/GenBank/DDBJ whole genome shotgun (WGS) entry which is preliminary data.</text>
</comment>
<dbReference type="PANTHER" id="PTHR35803">
    <property type="entry name" value="GLUCAN 1,4-ALPHA-GLUCOSIDASE SUSB-RELATED"/>
    <property type="match status" value="1"/>
</dbReference>
<dbReference type="GO" id="GO:0030246">
    <property type="term" value="F:carbohydrate binding"/>
    <property type="evidence" value="ECO:0007669"/>
    <property type="project" value="InterPro"/>
</dbReference>
<feature type="chain" id="PRO_5019232934" evidence="4">
    <location>
        <begin position="20"/>
        <end position="624"/>
    </location>
</feature>
<evidence type="ECO:0000259" key="6">
    <source>
        <dbReference type="Pfam" id="PF14508"/>
    </source>
</evidence>
<dbReference type="InterPro" id="IPR013785">
    <property type="entry name" value="Aldolase_TIM"/>
</dbReference>
<dbReference type="InterPro" id="IPR014718">
    <property type="entry name" value="GH-type_carb-bd"/>
</dbReference>
<dbReference type="Pfam" id="PF14508">
    <property type="entry name" value="GH97_N"/>
    <property type="match status" value="1"/>
</dbReference>
<proteinExistence type="predicted"/>
<feature type="domain" description="Glycosyl-hydrolase 97 C-terminal oligomerisation" evidence="7">
    <location>
        <begin position="523"/>
        <end position="620"/>
    </location>
</feature>
<feature type="domain" description="Glycosyl-hydrolase 97 catalytic" evidence="5">
    <location>
        <begin position="277"/>
        <end position="428"/>
    </location>
</feature>
<comment type="cofactor">
    <cofactor evidence="1">
        <name>Ca(2+)</name>
        <dbReference type="ChEBI" id="CHEBI:29108"/>
    </cofactor>
</comment>
<evidence type="ECO:0000313" key="8">
    <source>
        <dbReference type="EMBL" id="RHC75493.1"/>
    </source>
</evidence>
<organism evidence="8 9">
    <name type="scientific">Bacteroides uniformis</name>
    <dbReference type="NCBI Taxonomy" id="820"/>
    <lineage>
        <taxon>Bacteria</taxon>
        <taxon>Pseudomonadati</taxon>
        <taxon>Bacteroidota</taxon>
        <taxon>Bacteroidia</taxon>
        <taxon>Bacteroidales</taxon>
        <taxon>Bacteroidaceae</taxon>
        <taxon>Bacteroides</taxon>
    </lineage>
</organism>
<protein>
    <submittedName>
        <fullName evidence="8">Alpha-glucosidase</fullName>
    </submittedName>
</protein>
<name>A0A414BKN2_BACUN</name>
<evidence type="ECO:0000256" key="2">
    <source>
        <dbReference type="ARBA" id="ARBA00011245"/>
    </source>
</evidence>
<gene>
    <name evidence="8" type="ORF">DW831_03995</name>
</gene>
<evidence type="ECO:0000259" key="7">
    <source>
        <dbReference type="Pfam" id="PF14509"/>
    </source>
</evidence>
<comment type="subunit">
    <text evidence="2">Monomer.</text>
</comment>
<evidence type="ECO:0000256" key="3">
    <source>
        <dbReference type="ARBA" id="ARBA00022837"/>
    </source>
</evidence>
<accession>A0A414BKN2</accession>
<dbReference type="InterPro" id="IPR029486">
    <property type="entry name" value="GH97_N"/>
</dbReference>
<reference evidence="8 9" key="1">
    <citation type="submission" date="2018-08" db="EMBL/GenBank/DDBJ databases">
        <title>A genome reference for cultivated species of the human gut microbiota.</title>
        <authorList>
            <person name="Zou Y."/>
            <person name="Xue W."/>
            <person name="Luo G."/>
        </authorList>
    </citation>
    <scope>NUCLEOTIDE SEQUENCE [LARGE SCALE GENOMIC DNA]</scope>
    <source>
        <strain evidence="8 9">AM34-25</strain>
    </source>
</reference>
<keyword evidence="4" id="KW-0732">Signal</keyword>
<dbReference type="Gene3D" id="2.70.98.10">
    <property type="match status" value="1"/>
</dbReference>
<dbReference type="SUPFAM" id="SSF51445">
    <property type="entry name" value="(Trans)glycosidases"/>
    <property type="match status" value="1"/>
</dbReference>
<dbReference type="PANTHER" id="PTHR35803:SF3">
    <property type="entry name" value="ALPHA-GLUCOSIDASE"/>
    <property type="match status" value="1"/>
</dbReference>
<keyword evidence="3" id="KW-0106">Calcium</keyword>
<dbReference type="Pfam" id="PF10566">
    <property type="entry name" value="Glyco_hydro_97"/>
    <property type="match status" value="1"/>
</dbReference>
<evidence type="ECO:0000259" key="5">
    <source>
        <dbReference type="Pfam" id="PF10566"/>
    </source>
</evidence>
<dbReference type="Proteomes" id="UP000284514">
    <property type="component" value="Unassembled WGS sequence"/>
</dbReference>
<evidence type="ECO:0000256" key="1">
    <source>
        <dbReference type="ARBA" id="ARBA00001913"/>
    </source>
</evidence>
<sequence>MRILNSIVFCFVSVVLAYAGSAKQVFHSPNNSVGLSVYTVNGQLKYEVTYKGKPVILESSLGIDGWKENMEIERIDSVSVNQDWYPVYGERSVVNDCYKGYTYTLKGKGRGDKLALIVRIYNSGVGFRYKYLHGSYLRITEEFTTFTVPENTYCWFAPFAQAEHKRVLVKDWPGEAERPLTLQLGNGLYASLAEAEMVNYSRTKFVVRKGESNVIRCKMYDAVEDIAPFETPWRVVMVAESPKDLINNNDLILNLNKPCQIEDTSWIKPGRIIRTVSLTTDGAKKVVDFAVKRGLNYIHFDSGWYGSEISKESDPRKSDVDPQRCPVNDLDMPEVVRYAKSKGVGVWVYVNQRALSAYLDEILPLYESWGIAGIKFGFVHVGSFRWTTWLHDAVKKCAKHHLMVDIHDEYRPTGFSRTYPNLLTQEGVRGNEEFPDGVNNTTLPFTRFLCGAADATVCYYHRKELKPGLEKGLNARSLLNTACHQMALSVINYSPLQFLYWYDTPEDVKDEPELFFFDNLPTTWDDSKTLDGAIGEYITMARRKDNVWYVGCLTNNDARKLNVSLDFLEEGKKYELTMFTDGGEKVKTRTHVAIDTKKVTAKTNLKLSLLPRGGVAMIIKELKD</sequence>
<feature type="domain" description="Glycosyl-hydrolase 97 N-terminal" evidence="6">
    <location>
        <begin position="27"/>
        <end position="258"/>
    </location>
</feature>
<evidence type="ECO:0000256" key="4">
    <source>
        <dbReference type="SAM" id="SignalP"/>
    </source>
</evidence>
<evidence type="ECO:0000313" key="9">
    <source>
        <dbReference type="Proteomes" id="UP000284514"/>
    </source>
</evidence>
<dbReference type="InterPro" id="IPR029483">
    <property type="entry name" value="GH97_C"/>
</dbReference>
<dbReference type="Pfam" id="PF14509">
    <property type="entry name" value="GH97_C"/>
    <property type="match status" value="1"/>
</dbReference>
<dbReference type="Gene3D" id="3.20.20.70">
    <property type="entry name" value="Aldolase class I"/>
    <property type="match status" value="1"/>
</dbReference>
<dbReference type="InterPro" id="IPR017853">
    <property type="entry name" value="GH"/>
</dbReference>
<dbReference type="InterPro" id="IPR019563">
    <property type="entry name" value="GH97_catalytic"/>
</dbReference>
<dbReference type="AlphaFoldDB" id="A0A414BKN2"/>